<evidence type="ECO:0000313" key="1">
    <source>
        <dbReference type="EMBL" id="KAJ9083783.1"/>
    </source>
</evidence>
<proteinExistence type="predicted"/>
<protein>
    <submittedName>
        <fullName evidence="1">Uncharacterized protein</fullName>
    </submittedName>
</protein>
<gene>
    <name evidence="1" type="ORF">DSO57_1031200</name>
</gene>
<keyword evidence="2" id="KW-1185">Reference proteome</keyword>
<reference evidence="1" key="1">
    <citation type="submission" date="2022-04" db="EMBL/GenBank/DDBJ databases">
        <title>Genome of the entomopathogenic fungus Entomophthora muscae.</title>
        <authorList>
            <person name="Elya C."/>
            <person name="Lovett B.R."/>
            <person name="Lee E."/>
            <person name="Macias A.M."/>
            <person name="Hajek A.E."/>
            <person name="De Bivort B.L."/>
            <person name="Kasson M.T."/>
            <person name="De Fine Licht H.H."/>
            <person name="Stajich J.E."/>
        </authorList>
    </citation>
    <scope>NUCLEOTIDE SEQUENCE</scope>
    <source>
        <strain evidence="1">Berkeley</strain>
    </source>
</reference>
<evidence type="ECO:0000313" key="2">
    <source>
        <dbReference type="Proteomes" id="UP001165960"/>
    </source>
</evidence>
<sequence>MMEAYQREFIEFSIELGVLKFGEFQLKSGRISPYFFNAGLFHQGSSIAKLGRYYAAAIQHSGFSYDVLFGPAYKGIPLACSATVALYEHHQVDKPFSFNRKEKKDHGEGGNIVGAKLEGNVLIVDDVITAGTAIRESLDLIAANGATPAGVIVAVDRQERGQGSLSAIQELANERKLPVKAIVTMSQIIEYLEEKGGHTETVAAMNRYLQTYRSQEL</sequence>
<name>A0ACC2U9Q4_9FUNG</name>
<dbReference type="EMBL" id="QTSX02000932">
    <property type="protein sequence ID" value="KAJ9083783.1"/>
    <property type="molecule type" value="Genomic_DNA"/>
</dbReference>
<comment type="caution">
    <text evidence="1">The sequence shown here is derived from an EMBL/GenBank/DDBJ whole genome shotgun (WGS) entry which is preliminary data.</text>
</comment>
<dbReference type="Proteomes" id="UP001165960">
    <property type="component" value="Unassembled WGS sequence"/>
</dbReference>
<accession>A0ACC2U9Q4</accession>
<organism evidence="1 2">
    <name type="scientific">Entomophthora muscae</name>
    <dbReference type="NCBI Taxonomy" id="34485"/>
    <lineage>
        <taxon>Eukaryota</taxon>
        <taxon>Fungi</taxon>
        <taxon>Fungi incertae sedis</taxon>
        <taxon>Zoopagomycota</taxon>
        <taxon>Entomophthoromycotina</taxon>
        <taxon>Entomophthoromycetes</taxon>
        <taxon>Entomophthorales</taxon>
        <taxon>Entomophthoraceae</taxon>
        <taxon>Entomophthora</taxon>
    </lineage>
</organism>